<accession>A0A0P1AQ27</accession>
<proteinExistence type="predicted"/>
<protein>
    <submittedName>
        <fullName evidence="1">Uncharacterized protein</fullName>
    </submittedName>
</protein>
<sequence>MRMVAKIVSFETLSTKKCGAYIHLAPEQIRSGQSNVEPELIRASIQYWQEYYKFGHLVNLTRKLRGLTAYRFYRERNENK</sequence>
<keyword evidence="2" id="KW-1185">Reference proteome</keyword>
<dbReference type="RefSeq" id="XP_024579633.1">
    <property type="nucleotide sequence ID" value="XM_024729235.2"/>
</dbReference>
<evidence type="ECO:0000313" key="2">
    <source>
        <dbReference type="Proteomes" id="UP000054928"/>
    </source>
</evidence>
<name>A0A0P1AQ27_PLAHL</name>
<dbReference type="AlphaFoldDB" id="A0A0P1AQ27"/>
<organism evidence="1 2">
    <name type="scientific">Plasmopara halstedii</name>
    <name type="common">Downy mildew of sunflower</name>
    <dbReference type="NCBI Taxonomy" id="4781"/>
    <lineage>
        <taxon>Eukaryota</taxon>
        <taxon>Sar</taxon>
        <taxon>Stramenopiles</taxon>
        <taxon>Oomycota</taxon>
        <taxon>Peronosporomycetes</taxon>
        <taxon>Peronosporales</taxon>
        <taxon>Peronosporaceae</taxon>
        <taxon>Plasmopara</taxon>
    </lineage>
</organism>
<dbReference type="EMBL" id="CCYD01000653">
    <property type="protein sequence ID" value="CEG43264.1"/>
    <property type="molecule type" value="Genomic_DNA"/>
</dbReference>
<evidence type="ECO:0000313" key="1">
    <source>
        <dbReference type="EMBL" id="CEG43264.1"/>
    </source>
</evidence>
<dbReference type="Proteomes" id="UP000054928">
    <property type="component" value="Unassembled WGS sequence"/>
</dbReference>
<dbReference type="GeneID" id="36409746"/>
<reference evidence="2" key="1">
    <citation type="submission" date="2014-09" db="EMBL/GenBank/DDBJ databases">
        <authorList>
            <person name="Sharma Rahul"/>
            <person name="Thines Marco"/>
        </authorList>
    </citation>
    <scope>NUCLEOTIDE SEQUENCE [LARGE SCALE GENOMIC DNA]</scope>
</reference>